<dbReference type="GO" id="GO:0004045">
    <property type="term" value="F:peptidyl-tRNA hydrolase activity"/>
    <property type="evidence" value="ECO:0007669"/>
    <property type="project" value="UniProtKB-UniRule"/>
</dbReference>
<keyword evidence="7" id="KW-0963">Cytoplasm</keyword>
<feature type="binding site" evidence="7">
    <location>
        <position position="66"/>
    </location>
    <ligand>
        <name>tRNA</name>
        <dbReference type="ChEBI" id="CHEBI:17843"/>
    </ligand>
</feature>
<sequence length="191" mass="21457">MKYLIVGLGNIGEEYRHTRHNIGFDVADAFVKKHEGRFELDRLADVATVKWKGKVFVVIKPTTYMNLSGKAVKYWMDKEKIPVEQMLVIVDELALPLTTNRLRSGGSDAGHNGLKSIQELIGTNQFPRLRFGIGNDFPKGRQVDFVLGKWTAKEEPVVLQKIDSCVEVIESFAAAGIARTMNTYNTLTFPL</sequence>
<dbReference type="PROSITE" id="PS01195">
    <property type="entry name" value="PEPT_TRNA_HYDROL_1"/>
    <property type="match status" value="1"/>
</dbReference>
<dbReference type="Gene3D" id="3.40.50.1470">
    <property type="entry name" value="Peptidyl-tRNA hydrolase"/>
    <property type="match status" value="1"/>
</dbReference>
<dbReference type="FunFam" id="3.40.50.1470:FF:000001">
    <property type="entry name" value="Peptidyl-tRNA hydrolase"/>
    <property type="match status" value="1"/>
</dbReference>
<dbReference type="RefSeq" id="WP_108686641.1">
    <property type="nucleotide sequence ID" value="NZ_QCYK01000002.1"/>
</dbReference>
<feature type="binding site" evidence="7">
    <location>
        <position position="112"/>
    </location>
    <ligand>
        <name>tRNA</name>
        <dbReference type="ChEBI" id="CHEBI:17843"/>
    </ligand>
</feature>
<keyword evidence="2 7" id="KW-0820">tRNA-binding</keyword>
<feature type="active site" description="Proton acceptor" evidence="7">
    <location>
        <position position="20"/>
    </location>
</feature>
<keyword evidence="4 7" id="KW-0694">RNA-binding</keyword>
<evidence type="ECO:0000256" key="2">
    <source>
        <dbReference type="ARBA" id="ARBA00022555"/>
    </source>
</evidence>
<comment type="subcellular location">
    <subcellularLocation>
        <location evidence="7">Cytoplasm</location>
    </subcellularLocation>
</comment>
<gene>
    <name evidence="7" type="primary">pth</name>
    <name evidence="10" type="ORF">DCC81_10725</name>
</gene>
<evidence type="ECO:0000313" key="11">
    <source>
        <dbReference type="Proteomes" id="UP000244450"/>
    </source>
</evidence>
<dbReference type="HAMAP" id="MF_00083">
    <property type="entry name" value="Pept_tRNA_hydro_bact"/>
    <property type="match status" value="1"/>
</dbReference>
<dbReference type="InterPro" id="IPR036416">
    <property type="entry name" value="Pept_tRNA_hydro_sf"/>
</dbReference>
<comment type="caution">
    <text evidence="10">The sequence shown here is derived from an EMBL/GenBank/DDBJ whole genome shotgun (WGS) entry which is preliminary data.</text>
</comment>
<dbReference type="OrthoDB" id="9800507at2"/>
<dbReference type="NCBIfam" id="TIGR00447">
    <property type="entry name" value="pth"/>
    <property type="match status" value="1"/>
</dbReference>
<comment type="similarity">
    <text evidence="5 7 9">Belongs to the PTH family.</text>
</comment>
<dbReference type="EMBL" id="QCYK01000002">
    <property type="protein sequence ID" value="PUZ24800.1"/>
    <property type="molecule type" value="Genomic_DNA"/>
</dbReference>
<protein>
    <recommendedName>
        <fullName evidence="6 7">Peptidyl-tRNA hydrolase</fullName>
        <shortName evidence="7">Pth</shortName>
        <ecNumber evidence="1 7">3.1.1.29</ecNumber>
    </recommendedName>
</protein>
<dbReference type="PANTHER" id="PTHR17224">
    <property type="entry name" value="PEPTIDYL-TRNA HYDROLASE"/>
    <property type="match status" value="1"/>
</dbReference>
<evidence type="ECO:0000256" key="3">
    <source>
        <dbReference type="ARBA" id="ARBA00022801"/>
    </source>
</evidence>
<evidence type="ECO:0000256" key="8">
    <source>
        <dbReference type="RuleBase" id="RU000673"/>
    </source>
</evidence>
<dbReference type="GO" id="GO:0000049">
    <property type="term" value="F:tRNA binding"/>
    <property type="evidence" value="ECO:0007669"/>
    <property type="project" value="UniProtKB-UniRule"/>
</dbReference>
<evidence type="ECO:0000256" key="1">
    <source>
        <dbReference type="ARBA" id="ARBA00013260"/>
    </source>
</evidence>
<dbReference type="Proteomes" id="UP000244450">
    <property type="component" value="Unassembled WGS sequence"/>
</dbReference>
<dbReference type="CDD" id="cd00462">
    <property type="entry name" value="PTH"/>
    <property type="match status" value="1"/>
</dbReference>
<name>A0A2T7BEU6_9BACT</name>
<dbReference type="InterPro" id="IPR001328">
    <property type="entry name" value="Pept_tRNA_hydro"/>
</dbReference>
<evidence type="ECO:0000256" key="5">
    <source>
        <dbReference type="ARBA" id="ARBA00038063"/>
    </source>
</evidence>
<proteinExistence type="inferred from homology"/>
<comment type="subunit">
    <text evidence="7">Monomer.</text>
</comment>
<evidence type="ECO:0000256" key="9">
    <source>
        <dbReference type="RuleBase" id="RU004320"/>
    </source>
</evidence>
<dbReference type="EC" id="3.1.1.29" evidence="1 7"/>
<evidence type="ECO:0000256" key="6">
    <source>
        <dbReference type="ARBA" id="ARBA00050038"/>
    </source>
</evidence>
<evidence type="ECO:0000256" key="4">
    <source>
        <dbReference type="ARBA" id="ARBA00022884"/>
    </source>
</evidence>
<feature type="site" description="Stabilizes the basic form of H active site to accept a proton" evidence="7">
    <location>
        <position position="91"/>
    </location>
</feature>
<dbReference type="PANTHER" id="PTHR17224:SF1">
    <property type="entry name" value="PEPTIDYL-TRNA HYDROLASE"/>
    <property type="match status" value="1"/>
</dbReference>
<reference evidence="10 11" key="1">
    <citation type="submission" date="2018-04" db="EMBL/GenBank/DDBJ databases">
        <title>Chitinophaga fuyangensis sp. nov., isolated from soil in a chemical factory.</title>
        <authorList>
            <person name="Chen K."/>
        </authorList>
    </citation>
    <scope>NUCLEOTIDE SEQUENCE [LARGE SCALE GENOMIC DNA]</scope>
    <source>
        <strain evidence="10 11">LY-1</strain>
    </source>
</reference>
<keyword evidence="11" id="KW-1185">Reference proteome</keyword>
<dbReference type="GO" id="GO:0005737">
    <property type="term" value="C:cytoplasm"/>
    <property type="evidence" value="ECO:0007669"/>
    <property type="project" value="UniProtKB-SubCell"/>
</dbReference>
<feature type="binding site" evidence="7">
    <location>
        <position position="64"/>
    </location>
    <ligand>
        <name>tRNA</name>
        <dbReference type="ChEBI" id="CHEBI:17843"/>
    </ligand>
</feature>
<dbReference type="SUPFAM" id="SSF53178">
    <property type="entry name" value="Peptidyl-tRNA hydrolase-like"/>
    <property type="match status" value="1"/>
</dbReference>
<evidence type="ECO:0000313" key="10">
    <source>
        <dbReference type="EMBL" id="PUZ24800.1"/>
    </source>
</evidence>
<evidence type="ECO:0000256" key="7">
    <source>
        <dbReference type="HAMAP-Rule" id="MF_00083"/>
    </source>
</evidence>
<accession>A0A2T7BEU6</accession>
<comment type="function">
    <text evidence="7">Catalyzes the release of premature peptidyl moieties from peptidyl-tRNA molecules trapped in stalled 50S ribosomal subunits, and thus maintains levels of free tRNAs and 50S ribosomes.</text>
</comment>
<feature type="site" description="Discriminates between blocked and unblocked aminoacyl-tRNA" evidence="7">
    <location>
        <position position="10"/>
    </location>
</feature>
<dbReference type="PROSITE" id="PS01196">
    <property type="entry name" value="PEPT_TRNA_HYDROL_2"/>
    <property type="match status" value="1"/>
</dbReference>
<dbReference type="GO" id="GO:0072344">
    <property type="term" value="P:rescue of stalled ribosome"/>
    <property type="evidence" value="ECO:0007669"/>
    <property type="project" value="UniProtKB-UniRule"/>
</dbReference>
<dbReference type="InterPro" id="IPR018171">
    <property type="entry name" value="Pept_tRNA_hydro_CS"/>
</dbReference>
<comment type="catalytic activity">
    <reaction evidence="7 8">
        <text>an N-acyl-L-alpha-aminoacyl-tRNA + H2O = an N-acyl-L-amino acid + a tRNA + H(+)</text>
        <dbReference type="Rhea" id="RHEA:54448"/>
        <dbReference type="Rhea" id="RHEA-COMP:10123"/>
        <dbReference type="Rhea" id="RHEA-COMP:13883"/>
        <dbReference type="ChEBI" id="CHEBI:15377"/>
        <dbReference type="ChEBI" id="CHEBI:15378"/>
        <dbReference type="ChEBI" id="CHEBI:59874"/>
        <dbReference type="ChEBI" id="CHEBI:78442"/>
        <dbReference type="ChEBI" id="CHEBI:138191"/>
        <dbReference type="EC" id="3.1.1.29"/>
    </reaction>
</comment>
<organism evidence="10 11">
    <name type="scientific">Chitinophaga parva</name>
    <dbReference type="NCBI Taxonomy" id="2169414"/>
    <lineage>
        <taxon>Bacteria</taxon>
        <taxon>Pseudomonadati</taxon>
        <taxon>Bacteroidota</taxon>
        <taxon>Chitinophagia</taxon>
        <taxon>Chitinophagales</taxon>
        <taxon>Chitinophagaceae</taxon>
        <taxon>Chitinophaga</taxon>
    </lineage>
</organism>
<dbReference type="AlphaFoldDB" id="A0A2T7BEU6"/>
<dbReference type="GO" id="GO:0006515">
    <property type="term" value="P:protein quality control for misfolded or incompletely synthesized proteins"/>
    <property type="evidence" value="ECO:0007669"/>
    <property type="project" value="UniProtKB-UniRule"/>
</dbReference>
<comment type="function">
    <text evidence="7">Hydrolyzes ribosome-free peptidyl-tRNAs (with 1 or more amino acids incorporated), which drop off the ribosome during protein synthesis, or as a result of ribosome stalling.</text>
</comment>
<feature type="binding site" evidence="7">
    <location>
        <position position="15"/>
    </location>
    <ligand>
        <name>tRNA</name>
        <dbReference type="ChEBI" id="CHEBI:17843"/>
    </ligand>
</feature>
<dbReference type="Pfam" id="PF01195">
    <property type="entry name" value="Pept_tRNA_hydro"/>
    <property type="match status" value="1"/>
</dbReference>
<keyword evidence="3 7" id="KW-0378">Hydrolase</keyword>